<evidence type="ECO:0000313" key="3">
    <source>
        <dbReference type="EMBL" id="EER08546.1"/>
    </source>
</evidence>
<dbReference type="PANTHER" id="PTHR12286">
    <property type="entry name" value="SACCHAROPINE DEHYDROGENASE-LIKE OXIDOREDUCTASE"/>
    <property type="match status" value="1"/>
</dbReference>
<proteinExistence type="inferred from homology"/>
<accession>C5L3G7</accession>
<dbReference type="OMA" id="KRPVQMH"/>
<dbReference type="Proteomes" id="UP000007800">
    <property type="component" value="Unassembled WGS sequence"/>
</dbReference>
<dbReference type="PANTHER" id="PTHR12286:SF5">
    <property type="entry name" value="SACCHAROPINE DEHYDROGENASE-LIKE OXIDOREDUCTASE"/>
    <property type="match status" value="1"/>
</dbReference>
<dbReference type="GO" id="GO:0005811">
    <property type="term" value="C:lipid droplet"/>
    <property type="evidence" value="ECO:0007669"/>
    <property type="project" value="TreeGrafter"/>
</dbReference>
<evidence type="ECO:0000256" key="1">
    <source>
        <dbReference type="ARBA" id="ARBA00038048"/>
    </source>
</evidence>
<organism evidence="4">
    <name type="scientific">Perkinsus marinus (strain ATCC 50983 / TXsc)</name>
    <dbReference type="NCBI Taxonomy" id="423536"/>
    <lineage>
        <taxon>Eukaryota</taxon>
        <taxon>Sar</taxon>
        <taxon>Alveolata</taxon>
        <taxon>Perkinsozoa</taxon>
        <taxon>Perkinsea</taxon>
        <taxon>Perkinsida</taxon>
        <taxon>Perkinsidae</taxon>
        <taxon>Perkinsus</taxon>
    </lineage>
</organism>
<dbReference type="OrthoDB" id="10268090at2759"/>
<dbReference type="GO" id="GO:0005886">
    <property type="term" value="C:plasma membrane"/>
    <property type="evidence" value="ECO:0007669"/>
    <property type="project" value="TreeGrafter"/>
</dbReference>
<dbReference type="EMBL" id="GG678922">
    <property type="protein sequence ID" value="EER08546.1"/>
    <property type="molecule type" value="Genomic_DNA"/>
</dbReference>
<sequence length="446" mass="49173">MPSSDSNKDFDVIVFGASGYAGAFVAQQMLALCEKNNIKLGLAGRNSERIIQAVKARGGAPREDQIVKADVADPESIKKMALRTRVVMNCVGPYRHFGEVVVSVCAEVGTDYMDLCGEPEFIEKMQLKYTDVAKSSGAIVINACAFDSVPADFGFQLMRDRLARNGGIPVSIESFLRNLYGSKGYVGHYATYECAVYGMGSVGELRAVRKSLQSEGRHVVIIELVHPAWDEAKVNRVGPALKHHPGFFEDDRVPGMLCMNFLGSDRSVVQRTQDMQTLADKNYQGFYHNCYLAVQNTISNKLGFIIFGGLVNFLCKYTWGRKLLLKYPKLFTFGYFSHEGSTMEQLQDAGYRIDFFGKGFSSKKAMEDHPDEPDVEVKASVSGPDPGYIATSRMFSQLALVLLTMRDTLAVKEGGVYTAGRVFRGSEAAKRLTEDGCAVFSEEILA</sequence>
<dbReference type="SUPFAM" id="SSF51735">
    <property type="entry name" value="NAD(P)-binding Rossmann-fold domains"/>
    <property type="match status" value="1"/>
</dbReference>
<dbReference type="InterPro" id="IPR051276">
    <property type="entry name" value="Saccharopine_DH-like_oxidrdct"/>
</dbReference>
<dbReference type="AlphaFoldDB" id="C5L3G7"/>
<dbReference type="InParanoid" id="C5L3G7"/>
<dbReference type="GO" id="GO:0009247">
    <property type="term" value="P:glycolipid biosynthetic process"/>
    <property type="evidence" value="ECO:0007669"/>
    <property type="project" value="TreeGrafter"/>
</dbReference>
<dbReference type="InterPro" id="IPR005097">
    <property type="entry name" value="Sacchrp_dh_NADP-bd"/>
</dbReference>
<evidence type="ECO:0000259" key="2">
    <source>
        <dbReference type="Pfam" id="PF03435"/>
    </source>
</evidence>
<feature type="domain" description="Saccharopine dehydrogenase NADP binding" evidence="2">
    <location>
        <begin position="12"/>
        <end position="141"/>
    </location>
</feature>
<dbReference type="Gene3D" id="3.40.50.720">
    <property type="entry name" value="NAD(P)-binding Rossmann-like Domain"/>
    <property type="match status" value="1"/>
</dbReference>
<dbReference type="Pfam" id="PF03435">
    <property type="entry name" value="Sacchrp_dh_NADP"/>
    <property type="match status" value="1"/>
</dbReference>
<protein>
    <recommendedName>
        <fullName evidence="2">Saccharopine dehydrogenase NADP binding domain-containing protein</fullName>
    </recommendedName>
</protein>
<dbReference type="RefSeq" id="XP_002776730.1">
    <property type="nucleotide sequence ID" value="XM_002776684.1"/>
</dbReference>
<gene>
    <name evidence="3" type="ORF">Pmar_PMAR017596</name>
</gene>
<evidence type="ECO:0000313" key="4">
    <source>
        <dbReference type="Proteomes" id="UP000007800"/>
    </source>
</evidence>
<dbReference type="GO" id="GO:0005739">
    <property type="term" value="C:mitochondrion"/>
    <property type="evidence" value="ECO:0007669"/>
    <property type="project" value="TreeGrafter"/>
</dbReference>
<reference evidence="3 4" key="1">
    <citation type="submission" date="2008-07" db="EMBL/GenBank/DDBJ databases">
        <authorList>
            <person name="El-Sayed N."/>
            <person name="Caler E."/>
            <person name="Inman J."/>
            <person name="Amedeo P."/>
            <person name="Hass B."/>
            <person name="Wortman J."/>
        </authorList>
    </citation>
    <scope>NUCLEOTIDE SEQUENCE [LARGE SCALE GENOMIC DNA]</scope>
    <source>
        <strain evidence="4">ATCC 50983 / TXsc</strain>
    </source>
</reference>
<dbReference type="GeneID" id="9042158"/>
<comment type="similarity">
    <text evidence="1">Belongs to the saccharopine dehydrogenase family.</text>
</comment>
<name>C5L3G7_PERM5</name>
<keyword evidence="4" id="KW-1185">Reference proteome</keyword>
<dbReference type="InterPro" id="IPR036291">
    <property type="entry name" value="NAD(P)-bd_dom_sf"/>
</dbReference>